<feature type="signal peptide" evidence="1">
    <location>
        <begin position="1"/>
        <end position="25"/>
    </location>
</feature>
<feature type="domain" description="PsbP C-terminal" evidence="2">
    <location>
        <begin position="27"/>
        <end position="178"/>
    </location>
</feature>
<dbReference type="GO" id="GO:0005509">
    <property type="term" value="F:calcium ion binding"/>
    <property type="evidence" value="ECO:0007669"/>
    <property type="project" value="InterPro"/>
</dbReference>
<dbReference type="Pfam" id="PF01789">
    <property type="entry name" value="PsbP"/>
    <property type="match status" value="1"/>
</dbReference>
<dbReference type="AlphaFoldDB" id="A0A6M8BKG5"/>
<name>A0A6M8BKG5_9CYAN</name>
<evidence type="ECO:0000313" key="4">
    <source>
        <dbReference type="Proteomes" id="UP000505210"/>
    </source>
</evidence>
<gene>
    <name evidence="3" type="ORF">HPC62_16305</name>
</gene>
<dbReference type="KEGG" id="theu:HPC62_16305"/>
<dbReference type="RefSeq" id="WP_172357388.1">
    <property type="nucleotide sequence ID" value="NZ_CP053661.1"/>
</dbReference>
<sequence length="179" mass="19948">MLKRWIVTVLIAIGLTMQGCTSVTAALDRYVDSTEGYEFLYLNSWVPVTVKDGPQLVLHDLIESTENVSVIISPVPDDKTLEDLGSPSEVGYKLWKNALQPNPAGRRAELISAESHEVNGQTYYLLEFAVDAPDLQRHNLASVAVKRGKLYTFNLSTTGRRWAQAEKTFRTIVESFSVS</sequence>
<dbReference type="GO" id="GO:0019898">
    <property type="term" value="C:extrinsic component of membrane"/>
    <property type="evidence" value="ECO:0007669"/>
    <property type="project" value="InterPro"/>
</dbReference>
<dbReference type="PROSITE" id="PS51257">
    <property type="entry name" value="PROKAR_LIPOPROTEIN"/>
    <property type="match status" value="1"/>
</dbReference>
<dbReference type="Proteomes" id="UP000505210">
    <property type="component" value="Chromosome"/>
</dbReference>
<feature type="chain" id="PRO_5026716878" evidence="1">
    <location>
        <begin position="26"/>
        <end position="179"/>
    </location>
</feature>
<accession>A0A6M8BKG5</accession>
<proteinExistence type="predicted"/>
<evidence type="ECO:0000256" key="1">
    <source>
        <dbReference type="SAM" id="SignalP"/>
    </source>
</evidence>
<organism evidence="3 4">
    <name type="scientific">Thermoleptolyngbya sichuanensis A183</name>
    <dbReference type="NCBI Taxonomy" id="2737172"/>
    <lineage>
        <taxon>Bacteria</taxon>
        <taxon>Bacillati</taxon>
        <taxon>Cyanobacteriota</taxon>
        <taxon>Cyanophyceae</taxon>
        <taxon>Oculatellales</taxon>
        <taxon>Oculatellaceae</taxon>
        <taxon>Thermoleptolyngbya</taxon>
        <taxon>Thermoleptolyngbya sichuanensis</taxon>
    </lineage>
</organism>
<keyword evidence="4" id="KW-1185">Reference proteome</keyword>
<dbReference type="InterPro" id="IPR016123">
    <property type="entry name" value="Mog1/PsbP_a/b/a-sand"/>
</dbReference>
<dbReference type="EMBL" id="CP053661">
    <property type="protein sequence ID" value="QKD83553.1"/>
    <property type="molecule type" value="Genomic_DNA"/>
</dbReference>
<dbReference type="GO" id="GO:0015979">
    <property type="term" value="P:photosynthesis"/>
    <property type="evidence" value="ECO:0007669"/>
    <property type="project" value="InterPro"/>
</dbReference>
<dbReference type="GO" id="GO:0009654">
    <property type="term" value="C:photosystem II oxygen evolving complex"/>
    <property type="evidence" value="ECO:0007669"/>
    <property type="project" value="InterPro"/>
</dbReference>
<evidence type="ECO:0000259" key="2">
    <source>
        <dbReference type="Pfam" id="PF01789"/>
    </source>
</evidence>
<dbReference type="PANTHER" id="PTHR31407">
    <property type="match status" value="1"/>
</dbReference>
<keyword evidence="1" id="KW-0732">Signal</keyword>
<evidence type="ECO:0000313" key="3">
    <source>
        <dbReference type="EMBL" id="QKD83553.1"/>
    </source>
</evidence>
<dbReference type="SUPFAM" id="SSF55724">
    <property type="entry name" value="Mog1p/PsbP-like"/>
    <property type="match status" value="1"/>
</dbReference>
<protein>
    <submittedName>
        <fullName evidence="3">Photosystem II oxygen evolving complex protein PsbP</fullName>
    </submittedName>
</protein>
<reference evidence="3 4" key="1">
    <citation type="submission" date="2020-05" db="EMBL/GenBank/DDBJ databases">
        <title>Complete genome sequence of of a novel Thermoleptolyngbya strain isolated from hot springs of Ganzi, Sichuan China.</title>
        <authorList>
            <person name="Tang J."/>
            <person name="Daroch M."/>
            <person name="Li L."/>
            <person name="Waleron K."/>
            <person name="Waleron M."/>
            <person name="Waleron M."/>
        </authorList>
    </citation>
    <scope>NUCLEOTIDE SEQUENCE [LARGE SCALE GENOMIC DNA]</scope>
    <source>
        <strain evidence="3 4">PKUAC-SCTA183</strain>
    </source>
</reference>
<dbReference type="InterPro" id="IPR002683">
    <property type="entry name" value="PsbP_C"/>
</dbReference>
<dbReference type="Gene3D" id="3.40.1000.10">
    <property type="entry name" value="Mog1/PsbP, alpha/beta/alpha sandwich"/>
    <property type="match status" value="1"/>
</dbReference>
<dbReference type="NCBIfam" id="NF040946">
    <property type="entry name" value="PSII_PsbP"/>
    <property type="match status" value="1"/>
</dbReference>
<dbReference type="PANTHER" id="PTHR31407:SF16">
    <property type="entry name" value="PSBP DOMAIN-CONTAINING PROTEIN 7, CHLOROPLASTIC"/>
    <property type="match status" value="1"/>
</dbReference>